<dbReference type="EMBL" id="JBIYEW010000003">
    <property type="protein sequence ID" value="MFK4639474.1"/>
    <property type="molecule type" value="Genomic_DNA"/>
</dbReference>
<evidence type="ECO:0000256" key="1">
    <source>
        <dbReference type="SAM" id="MobiDB-lite"/>
    </source>
</evidence>
<evidence type="ECO:0000313" key="3">
    <source>
        <dbReference type="Proteomes" id="UP001620520"/>
    </source>
</evidence>
<keyword evidence="3" id="KW-1185">Reference proteome</keyword>
<gene>
    <name evidence="2" type="ORF">ABIA52_002363</name>
</gene>
<feature type="compositionally biased region" description="Basic and acidic residues" evidence="1">
    <location>
        <begin position="14"/>
        <end position="31"/>
    </location>
</feature>
<proteinExistence type="predicted"/>
<organism evidence="2 3">
    <name type="scientific">Paenarthrobacter histidinolovorans</name>
    <dbReference type="NCBI Taxonomy" id="43664"/>
    <lineage>
        <taxon>Bacteria</taxon>
        <taxon>Bacillati</taxon>
        <taxon>Actinomycetota</taxon>
        <taxon>Actinomycetes</taxon>
        <taxon>Micrococcales</taxon>
        <taxon>Micrococcaceae</taxon>
        <taxon>Paenarthrobacter</taxon>
    </lineage>
</organism>
<protein>
    <submittedName>
        <fullName evidence="2">Uncharacterized protein</fullName>
    </submittedName>
</protein>
<dbReference type="RefSeq" id="WP_404594543.1">
    <property type="nucleotide sequence ID" value="NZ_JBIYEW010000003.1"/>
</dbReference>
<evidence type="ECO:0000313" key="2">
    <source>
        <dbReference type="EMBL" id="MFK4639474.1"/>
    </source>
</evidence>
<comment type="caution">
    <text evidence="2">The sequence shown here is derived from an EMBL/GenBank/DDBJ whole genome shotgun (WGS) entry which is preliminary data.</text>
</comment>
<dbReference type="Proteomes" id="UP001620520">
    <property type="component" value="Unassembled WGS sequence"/>
</dbReference>
<sequence>MTIVQNAPHTRINRRGDDGRPNRRQGDHVRPTSDGAPTTTPEMLIADFVVGSAQERDFELDRALGTARFKAAMEGKQGILVTRHDFCRFSVRLTSTVPFGAIHEKDNAERN</sequence>
<accession>A0ABW8N7D5</accession>
<feature type="region of interest" description="Disordered" evidence="1">
    <location>
        <begin position="1"/>
        <end position="41"/>
    </location>
</feature>
<name>A0ABW8N7D5_9MICC</name>
<reference evidence="2 3" key="1">
    <citation type="submission" date="2024-10" db="EMBL/GenBank/DDBJ databases">
        <title>Novel secondary metabolite-producing bacteria for plant disease control.</title>
        <authorList>
            <person name="Chevrette M."/>
        </authorList>
    </citation>
    <scope>NUCLEOTIDE SEQUENCE [LARGE SCALE GENOMIC DNA]</scope>
    <source>
        <strain evidence="2 3">J30 TE3557</strain>
    </source>
</reference>